<sequence length="180" mass="19034">MQPLEPEFRPGPMPSGLSAVPGAGVGGGGFKSRRTRLWLALGAGILAVLCLGGVGVVVSLYDNATKVERTDPSVVLDAFLGAFLVYRDDRQLEEYACKTGGNFSQLGSFRDGIQQAESKHSVEISITWRNVNASVSGERAVATAEVVRTVAGGSEETVDVWEFGMVNDGGWRVCSATPGR</sequence>
<evidence type="ECO:0008006" key="4">
    <source>
        <dbReference type="Google" id="ProtNLM"/>
    </source>
</evidence>
<keyword evidence="3" id="KW-1185">Reference proteome</keyword>
<feature type="transmembrane region" description="Helical" evidence="1">
    <location>
        <begin position="37"/>
        <end position="61"/>
    </location>
</feature>
<gene>
    <name evidence="2" type="ORF">ACTOB_008422</name>
</gene>
<reference evidence="2 3" key="1">
    <citation type="submission" date="2023-06" db="EMBL/GenBank/DDBJ databases">
        <authorList>
            <person name="Yushchuk O."/>
            <person name="Binda E."/>
            <person name="Ruckert-Reed C."/>
            <person name="Fedorenko V."/>
            <person name="Kalinowski J."/>
            <person name="Marinelli F."/>
        </authorList>
    </citation>
    <scope>NUCLEOTIDE SEQUENCE [LARGE SCALE GENOMIC DNA]</scope>
    <source>
        <strain evidence="2 3">NRRL 3884</strain>
    </source>
</reference>
<protein>
    <recommendedName>
        <fullName evidence="4">SnoaL-like domain-containing protein</fullName>
    </recommendedName>
</protein>
<dbReference type="Proteomes" id="UP001240150">
    <property type="component" value="Chromosome"/>
</dbReference>
<keyword evidence="1" id="KW-0812">Transmembrane</keyword>
<evidence type="ECO:0000256" key="1">
    <source>
        <dbReference type="SAM" id="Phobius"/>
    </source>
</evidence>
<organism evidence="2 3">
    <name type="scientific">Actinoplanes oblitus</name>
    <dbReference type="NCBI Taxonomy" id="3040509"/>
    <lineage>
        <taxon>Bacteria</taxon>
        <taxon>Bacillati</taxon>
        <taxon>Actinomycetota</taxon>
        <taxon>Actinomycetes</taxon>
        <taxon>Micromonosporales</taxon>
        <taxon>Micromonosporaceae</taxon>
        <taxon>Actinoplanes</taxon>
    </lineage>
</organism>
<keyword evidence="1" id="KW-1133">Transmembrane helix</keyword>
<dbReference type="EMBL" id="CP126980">
    <property type="protein sequence ID" value="WIM96246.1"/>
    <property type="molecule type" value="Genomic_DNA"/>
</dbReference>
<dbReference type="RefSeq" id="WP_284917536.1">
    <property type="nucleotide sequence ID" value="NZ_CP126980.1"/>
</dbReference>
<name>A0ABY8WEI2_9ACTN</name>
<keyword evidence="1" id="KW-0472">Membrane</keyword>
<accession>A0ABY8WEI2</accession>
<evidence type="ECO:0000313" key="3">
    <source>
        <dbReference type="Proteomes" id="UP001240150"/>
    </source>
</evidence>
<evidence type="ECO:0000313" key="2">
    <source>
        <dbReference type="EMBL" id="WIM96246.1"/>
    </source>
</evidence>
<proteinExistence type="predicted"/>